<keyword evidence="2" id="KW-1185">Reference proteome</keyword>
<organism evidence="1 2">
    <name type="scientific">Polaromonas aquatica</name>
    <dbReference type="NCBI Taxonomy" id="332657"/>
    <lineage>
        <taxon>Bacteria</taxon>
        <taxon>Pseudomonadati</taxon>
        <taxon>Pseudomonadota</taxon>
        <taxon>Betaproteobacteria</taxon>
        <taxon>Burkholderiales</taxon>
        <taxon>Comamonadaceae</taxon>
        <taxon>Polaromonas</taxon>
    </lineage>
</organism>
<dbReference type="Proteomes" id="UP001596270">
    <property type="component" value="Unassembled WGS sequence"/>
</dbReference>
<protein>
    <submittedName>
        <fullName evidence="1">Uncharacterized protein</fullName>
    </submittedName>
</protein>
<name>A0ABW1U558_9BURK</name>
<accession>A0ABW1U558</accession>
<evidence type="ECO:0000313" key="2">
    <source>
        <dbReference type="Proteomes" id="UP001596270"/>
    </source>
</evidence>
<dbReference type="EMBL" id="JBHSRS010000084">
    <property type="protein sequence ID" value="MFC6284655.1"/>
    <property type="molecule type" value="Genomic_DNA"/>
</dbReference>
<proteinExistence type="predicted"/>
<comment type="caution">
    <text evidence="1">The sequence shown here is derived from an EMBL/GenBank/DDBJ whole genome shotgun (WGS) entry which is preliminary data.</text>
</comment>
<gene>
    <name evidence="1" type="ORF">ACFQND_25800</name>
</gene>
<evidence type="ECO:0000313" key="1">
    <source>
        <dbReference type="EMBL" id="MFC6284655.1"/>
    </source>
</evidence>
<sequence length="367" mass="39018">MNAVFMGLPAREAAALKIFIGVGMKGWTSSVVSSPAPALPATTVCIVDLAGMGLAQWSVKAEADLLVMLGGQNALLLSTANNSSWQDKTHVMSGRSKQQIACLPKPYGQEHMRAALAGFVSDGVQPAPGNKLNIAQTSVWQAGTESSPAPAFLFGDLRAAQTMFPGLRQHLLLCKLMDLLALGTSCELQLSVHQAIALHPAQGWVAHNAGPGVLARLALQGVPVASMRVRESGCRVAALPVRENLDTFLWELAGASIGQQALPAVRDAELKLRSMPGFTRVSAASHFDLQLAAICVRLPQTLSGLCAVFPDRDPAAIARFFLLSAVSGLGRLRLLEPAVGRQHQCRPAPQHVRTPGSFFRSMLNKLF</sequence>
<reference evidence="2" key="1">
    <citation type="journal article" date="2019" name="Int. J. Syst. Evol. Microbiol.">
        <title>The Global Catalogue of Microorganisms (GCM) 10K type strain sequencing project: providing services to taxonomists for standard genome sequencing and annotation.</title>
        <authorList>
            <consortium name="The Broad Institute Genomics Platform"/>
            <consortium name="The Broad Institute Genome Sequencing Center for Infectious Disease"/>
            <person name="Wu L."/>
            <person name="Ma J."/>
        </authorList>
    </citation>
    <scope>NUCLEOTIDE SEQUENCE [LARGE SCALE GENOMIC DNA]</scope>
    <source>
        <strain evidence="2">CCUG 39402</strain>
    </source>
</reference>
<dbReference type="RefSeq" id="WP_371435150.1">
    <property type="nucleotide sequence ID" value="NZ_JBHSRS010000084.1"/>
</dbReference>